<sequence length="238" mass="25293">MSDRCPAIEELEGLLALPEADPRRRHVEDCARCRSLADMLGEFASTTAAPAAAGFAAADASLRETIAELTGVRESREPEGAPQPAAPREFVPEPAPARVRARAPWWSFGALRPAFAFAALLVVASAGVALWRANAPEPVMRDAAGAESFVANPARPVAGGLELSWSAEPGSDEYRVVFLDGALREIARTKIVTDTQLTLESAALPDGLRHGDQVAWYVEARAGGDFVAQTAPRTLRVP</sequence>
<keyword evidence="2" id="KW-0812">Transmembrane</keyword>
<name>A0A933SEG9_UNCEI</name>
<evidence type="ECO:0000313" key="3">
    <source>
        <dbReference type="EMBL" id="MBI5171077.1"/>
    </source>
</evidence>
<organism evidence="3 4">
    <name type="scientific">Eiseniibacteriota bacterium</name>
    <dbReference type="NCBI Taxonomy" id="2212470"/>
    <lineage>
        <taxon>Bacteria</taxon>
        <taxon>Candidatus Eiseniibacteriota</taxon>
    </lineage>
</organism>
<gene>
    <name evidence="3" type="ORF">HZA61_16445</name>
</gene>
<accession>A0A933SEG9</accession>
<evidence type="ECO:0000313" key="4">
    <source>
        <dbReference type="Proteomes" id="UP000696931"/>
    </source>
</evidence>
<keyword evidence="2" id="KW-0472">Membrane</keyword>
<evidence type="ECO:0000256" key="2">
    <source>
        <dbReference type="SAM" id="Phobius"/>
    </source>
</evidence>
<reference evidence="3" key="1">
    <citation type="submission" date="2020-07" db="EMBL/GenBank/DDBJ databases">
        <title>Huge and variable diversity of episymbiotic CPR bacteria and DPANN archaea in groundwater ecosystems.</title>
        <authorList>
            <person name="He C.Y."/>
            <person name="Keren R."/>
            <person name="Whittaker M."/>
            <person name="Farag I.F."/>
            <person name="Doudna J."/>
            <person name="Cate J.H.D."/>
            <person name="Banfield J.F."/>
        </authorList>
    </citation>
    <scope>NUCLEOTIDE SEQUENCE</scope>
    <source>
        <strain evidence="3">NC_groundwater_1813_Pr3_B-0.1um_71_17</strain>
    </source>
</reference>
<feature type="transmembrane region" description="Helical" evidence="2">
    <location>
        <begin position="114"/>
        <end position="131"/>
    </location>
</feature>
<dbReference type="AlphaFoldDB" id="A0A933SEG9"/>
<dbReference type="EMBL" id="JACRIW010000117">
    <property type="protein sequence ID" value="MBI5171077.1"/>
    <property type="molecule type" value="Genomic_DNA"/>
</dbReference>
<feature type="region of interest" description="Disordered" evidence="1">
    <location>
        <begin position="71"/>
        <end position="94"/>
    </location>
</feature>
<dbReference type="Proteomes" id="UP000696931">
    <property type="component" value="Unassembled WGS sequence"/>
</dbReference>
<evidence type="ECO:0000256" key="1">
    <source>
        <dbReference type="SAM" id="MobiDB-lite"/>
    </source>
</evidence>
<proteinExistence type="predicted"/>
<keyword evidence="2" id="KW-1133">Transmembrane helix</keyword>
<comment type="caution">
    <text evidence="3">The sequence shown here is derived from an EMBL/GenBank/DDBJ whole genome shotgun (WGS) entry which is preliminary data.</text>
</comment>
<protein>
    <submittedName>
        <fullName evidence="3">Uncharacterized protein</fullName>
    </submittedName>
</protein>